<evidence type="ECO:0000313" key="3">
    <source>
        <dbReference type="EMBL" id="TGX50188.1"/>
    </source>
</evidence>
<comment type="similarity">
    <text evidence="1">Belongs to the bactofilin family.</text>
</comment>
<feature type="region of interest" description="Disordered" evidence="2">
    <location>
        <begin position="98"/>
        <end position="121"/>
    </location>
</feature>
<dbReference type="PANTHER" id="PTHR35024:SF4">
    <property type="entry name" value="POLYMER-FORMING CYTOSKELETAL PROTEIN"/>
    <property type="match status" value="1"/>
</dbReference>
<accession>A0A4S1X2M0</accession>
<evidence type="ECO:0000256" key="2">
    <source>
        <dbReference type="SAM" id="MobiDB-lite"/>
    </source>
</evidence>
<evidence type="ECO:0000313" key="4">
    <source>
        <dbReference type="Proteomes" id="UP000306147"/>
    </source>
</evidence>
<dbReference type="RefSeq" id="WP_135965115.1">
    <property type="nucleotide sequence ID" value="NZ_SRXT01000007.1"/>
</dbReference>
<dbReference type="EMBL" id="SRXT01000007">
    <property type="protein sequence ID" value="TGX50188.1"/>
    <property type="molecule type" value="Genomic_DNA"/>
</dbReference>
<reference evidence="3 4" key="1">
    <citation type="submission" date="2019-04" db="EMBL/GenBank/DDBJ databases">
        <title>Sphingomonas psychrotolerans sp. nov., isolated from soil in the Tianshan Mountains, Xinjiang, China.</title>
        <authorList>
            <person name="Luo Y."/>
            <person name="Sheng H."/>
        </authorList>
    </citation>
    <scope>NUCLEOTIDE SEQUENCE [LARGE SCALE GENOMIC DNA]</scope>
    <source>
        <strain evidence="3 4">ZFGT-11</strain>
    </source>
</reference>
<evidence type="ECO:0000256" key="1">
    <source>
        <dbReference type="ARBA" id="ARBA00044755"/>
    </source>
</evidence>
<organism evidence="3 4">
    <name type="scientific">Sphingomonas gei</name>
    <dbReference type="NCBI Taxonomy" id="1395960"/>
    <lineage>
        <taxon>Bacteria</taxon>
        <taxon>Pseudomonadati</taxon>
        <taxon>Pseudomonadota</taxon>
        <taxon>Alphaproteobacteria</taxon>
        <taxon>Sphingomonadales</taxon>
        <taxon>Sphingomonadaceae</taxon>
        <taxon>Sphingomonas</taxon>
    </lineage>
</organism>
<dbReference type="PANTHER" id="PTHR35024">
    <property type="entry name" value="HYPOTHETICAL CYTOSOLIC PROTEIN"/>
    <property type="match status" value="1"/>
</dbReference>
<dbReference type="OrthoDB" id="5738271at2"/>
<dbReference type="InterPro" id="IPR007607">
    <property type="entry name" value="BacA/B"/>
</dbReference>
<keyword evidence="4" id="KW-1185">Reference proteome</keyword>
<sequence>MFSVIGPDMAVTGDVRASADLHIDGGIEGDVHCANLVQGSESRIVGGVTADTARIAGSIEGSVRVKHLTVERSARIIGDVEYEDITIENGGHVDGRLKRTGEAATATGPRAVPDVGQEQAA</sequence>
<gene>
    <name evidence="3" type="ORF">E5A73_17350</name>
</gene>
<name>A0A4S1X2M0_9SPHN</name>
<dbReference type="AlphaFoldDB" id="A0A4S1X2M0"/>
<dbReference type="Proteomes" id="UP000306147">
    <property type="component" value="Unassembled WGS sequence"/>
</dbReference>
<dbReference type="Pfam" id="PF04519">
    <property type="entry name" value="Bactofilin"/>
    <property type="match status" value="1"/>
</dbReference>
<proteinExistence type="inferred from homology"/>
<comment type="caution">
    <text evidence="3">The sequence shown here is derived from an EMBL/GenBank/DDBJ whole genome shotgun (WGS) entry which is preliminary data.</text>
</comment>
<protein>
    <submittedName>
        <fullName evidence="3">Polymer-forming cytoskeletal protein</fullName>
    </submittedName>
</protein>